<organism evidence="1 2">
    <name type="scientific">Candidatus Rhabdochlamydia oedothoracis</name>
    <dbReference type="NCBI Taxonomy" id="2720720"/>
    <lineage>
        <taxon>Bacteria</taxon>
        <taxon>Pseudomonadati</taxon>
        <taxon>Chlamydiota</taxon>
        <taxon>Chlamydiia</taxon>
        <taxon>Parachlamydiales</taxon>
        <taxon>Candidatus Rhabdochlamydiaceae</taxon>
        <taxon>Candidatus Rhabdochlamydia</taxon>
    </lineage>
</organism>
<reference evidence="1 2" key="1">
    <citation type="journal article" date="2022" name="bioRxiv">
        <title>Ecology and evolution of chlamydial symbionts of arthropods.</title>
        <authorList>
            <person name="Halter T."/>
            <person name="Koestlbacher S."/>
            <person name="Collingro A."/>
            <person name="Sixt B.S."/>
            <person name="Toenshoff E.R."/>
            <person name="Hendrickx F."/>
            <person name="Kostanjsek R."/>
            <person name="Horn M."/>
        </authorList>
    </citation>
    <scope>NUCLEOTIDE SEQUENCE [LARGE SCALE GENOMIC DNA]</scope>
    <source>
        <strain evidence="1">W744xW776</strain>
    </source>
</reference>
<dbReference type="Proteomes" id="UP000826014">
    <property type="component" value="Chromosome"/>
</dbReference>
<proteinExistence type="predicted"/>
<dbReference type="SUPFAM" id="SSF53098">
    <property type="entry name" value="Ribonuclease H-like"/>
    <property type="match status" value="1"/>
</dbReference>
<keyword evidence="2" id="KW-1185">Reference proteome</keyword>
<protein>
    <recommendedName>
        <fullName evidence="3">Transposase</fullName>
    </recommendedName>
</protein>
<evidence type="ECO:0000313" key="1">
    <source>
        <dbReference type="EMBL" id="QYF48406.1"/>
    </source>
</evidence>
<sequence length="90" mass="10811">MSELQRLSCSEKAWKIKEYHRGIKQFCGVERCQARTGKAQKNHILLSLRAFLRIERFCFRKGITWFEAKLRIVREAVRTYLKYPKYLLTA</sequence>
<evidence type="ECO:0008006" key="3">
    <source>
        <dbReference type="Google" id="ProtNLM"/>
    </source>
</evidence>
<dbReference type="InterPro" id="IPR012337">
    <property type="entry name" value="RNaseH-like_sf"/>
</dbReference>
<dbReference type="EMBL" id="CP075587">
    <property type="protein sequence ID" value="QYF48406.1"/>
    <property type="molecule type" value="Genomic_DNA"/>
</dbReference>
<name>A0ABX8V0J2_9BACT</name>
<evidence type="ECO:0000313" key="2">
    <source>
        <dbReference type="Proteomes" id="UP000826014"/>
    </source>
</evidence>
<accession>A0ABX8V0J2</accession>
<gene>
    <name evidence="1" type="ORF">RHABOEDO_000562</name>
</gene>